<reference evidence="3" key="1">
    <citation type="submission" date="2010-08" db="EMBL/GenBank/DDBJ databases">
        <authorList>
            <consortium name="Caenorhabditis japonica Sequencing Consortium"/>
            <person name="Wilson R.K."/>
        </authorList>
    </citation>
    <scope>NUCLEOTIDE SEQUENCE [LARGE SCALE GENOMIC DNA]</scope>
    <source>
        <strain evidence="3">DF5081</strain>
    </source>
</reference>
<evidence type="ECO:0000313" key="2">
    <source>
        <dbReference type="EnsemblMetazoa" id="CJA01205b.1"/>
    </source>
</evidence>
<feature type="transmembrane region" description="Helical" evidence="1">
    <location>
        <begin position="234"/>
        <end position="265"/>
    </location>
</feature>
<dbReference type="Proteomes" id="UP000005237">
    <property type="component" value="Unassembled WGS sequence"/>
</dbReference>
<feature type="transmembrane region" description="Helical" evidence="1">
    <location>
        <begin position="51"/>
        <end position="73"/>
    </location>
</feature>
<proteinExistence type="predicted"/>
<name>A0A8R1DFU7_CAEJA</name>
<feature type="transmembrane region" description="Helical" evidence="1">
    <location>
        <begin position="20"/>
        <end position="39"/>
    </location>
</feature>
<evidence type="ECO:0000313" key="3">
    <source>
        <dbReference type="Proteomes" id="UP000005237"/>
    </source>
</evidence>
<keyword evidence="1" id="KW-1133">Transmembrane helix</keyword>
<evidence type="ECO:0008006" key="4">
    <source>
        <dbReference type="Google" id="ProtNLM"/>
    </source>
</evidence>
<organism evidence="2 3">
    <name type="scientific">Caenorhabditis japonica</name>
    <dbReference type="NCBI Taxonomy" id="281687"/>
    <lineage>
        <taxon>Eukaryota</taxon>
        <taxon>Metazoa</taxon>
        <taxon>Ecdysozoa</taxon>
        <taxon>Nematoda</taxon>
        <taxon>Chromadorea</taxon>
        <taxon>Rhabditida</taxon>
        <taxon>Rhabditina</taxon>
        <taxon>Rhabditomorpha</taxon>
        <taxon>Rhabditoidea</taxon>
        <taxon>Rhabditidae</taxon>
        <taxon>Peloderinae</taxon>
        <taxon>Caenorhabditis</taxon>
    </lineage>
</organism>
<feature type="transmembrane region" description="Helical" evidence="1">
    <location>
        <begin position="188"/>
        <end position="213"/>
    </location>
</feature>
<feature type="transmembrane region" description="Helical" evidence="1">
    <location>
        <begin position="271"/>
        <end position="290"/>
    </location>
</feature>
<dbReference type="AlphaFoldDB" id="A0A8R1DFU7"/>
<dbReference type="InterPro" id="IPR053220">
    <property type="entry name" value="Nematode_rcpt-like_serp_H"/>
</dbReference>
<accession>A0A8R1DFU7</accession>
<dbReference type="InterPro" id="IPR019422">
    <property type="entry name" value="7TM_GPCR_serpentine_rcpt_Srh"/>
</dbReference>
<keyword evidence="1" id="KW-0472">Membrane</keyword>
<reference evidence="2" key="2">
    <citation type="submission" date="2022-06" db="UniProtKB">
        <authorList>
            <consortium name="EnsemblMetazoa"/>
        </authorList>
    </citation>
    <scope>IDENTIFICATION</scope>
    <source>
        <strain evidence="2">DF5081</strain>
    </source>
</reference>
<dbReference type="OMA" id="CHIITII"/>
<feature type="transmembrane region" description="Helical" evidence="1">
    <location>
        <begin position="133"/>
        <end position="152"/>
    </location>
</feature>
<evidence type="ECO:0000256" key="1">
    <source>
        <dbReference type="SAM" id="Phobius"/>
    </source>
</evidence>
<sequence>MCFPDTSYLSSPDFLIKSSHILVCVDAPILSYGAYCILFKTPDPMSSIKWLMFNLHFFSTMLDLTLSFFGIPYIFLPLLGGYGLGIIDSPQTWIHVGVSLVVAVDTSIILIYENRYYILYARDSFWARVRKPCLTLMFLALISLCQIPFLMIPEQDTARKLFMDSLSCPSAYSFGDRKMFVLASSPQYPLLFLIAGFCILSPPALSFFTLTFYHLIKGTSTVSRRTQQLQRQVIIALTFQSSFLVACLDGPFFAVVATIVFQYHYQGLNNMIFILLAMHGIGSTIVMVLVHRPYRDFTFSGIRGRCGKQILNKSRSITSTVALIKLV</sequence>
<dbReference type="PANTHER" id="PTHR22941:SF20">
    <property type="entry name" value="SERPENTINE RECEPTOR, CLASS H"/>
    <property type="match status" value="1"/>
</dbReference>
<dbReference type="Pfam" id="PF10318">
    <property type="entry name" value="7TM_GPCR_Srh"/>
    <property type="match status" value="1"/>
</dbReference>
<dbReference type="PANTHER" id="PTHR22941">
    <property type="entry name" value="SERPENTINE RECEPTOR"/>
    <property type="match status" value="1"/>
</dbReference>
<dbReference type="EnsemblMetazoa" id="CJA01205b.1">
    <property type="protein sequence ID" value="CJA01205b.1"/>
    <property type="gene ID" value="WBGene00120409"/>
</dbReference>
<protein>
    <recommendedName>
        <fullName evidence="4">Serpentine Receptor, class H</fullName>
    </recommendedName>
</protein>
<keyword evidence="3" id="KW-1185">Reference proteome</keyword>
<feature type="transmembrane region" description="Helical" evidence="1">
    <location>
        <begin position="93"/>
        <end position="112"/>
    </location>
</feature>
<keyword evidence="1" id="KW-0812">Transmembrane</keyword>